<gene>
    <name evidence="2" type="ORF">SAMN04489859_101857</name>
</gene>
<evidence type="ECO:0000313" key="2">
    <source>
        <dbReference type="EMBL" id="SEN83146.1"/>
    </source>
</evidence>
<proteinExistence type="predicted"/>
<dbReference type="AlphaFoldDB" id="A0A1H8JS37"/>
<organism evidence="2 3">
    <name type="scientific">Paracoccus alcaliphilus</name>
    <dbReference type="NCBI Taxonomy" id="34002"/>
    <lineage>
        <taxon>Bacteria</taxon>
        <taxon>Pseudomonadati</taxon>
        <taxon>Pseudomonadota</taxon>
        <taxon>Alphaproteobacteria</taxon>
        <taxon>Rhodobacterales</taxon>
        <taxon>Paracoccaceae</taxon>
        <taxon>Paracoccus</taxon>
    </lineage>
</organism>
<keyword evidence="2" id="KW-0378">Hydrolase</keyword>
<name>A0A1H8JS37_9RHOB</name>
<feature type="transmembrane region" description="Helical" evidence="1">
    <location>
        <begin position="36"/>
        <end position="56"/>
    </location>
</feature>
<evidence type="ECO:0000256" key="1">
    <source>
        <dbReference type="SAM" id="Phobius"/>
    </source>
</evidence>
<sequence>MPVSDSARTCWIAAAIAGLLVWISTSAIGSMRWYEGLVLGGLTVWILGSLLVWIACKGPAAMDGGAWQPPAAPAVAPAPTPVAMAPVADAAQPLAAQEMAAEPDDLKQIKGIGPKLEEVLHAGGVTRFAQIAAWDDAEIDRFAELIGRMGSRIRSDDWVGQARDLAAKKGGAA</sequence>
<dbReference type="EMBL" id="FODE01000018">
    <property type="protein sequence ID" value="SEN83146.1"/>
    <property type="molecule type" value="Genomic_DNA"/>
</dbReference>
<dbReference type="Gene3D" id="1.10.150.20">
    <property type="entry name" value="5' to 3' exonuclease, C-terminal subdomain"/>
    <property type="match status" value="1"/>
</dbReference>
<keyword evidence="2" id="KW-0540">Nuclease</keyword>
<keyword evidence="3" id="KW-1185">Reference proteome</keyword>
<evidence type="ECO:0000313" key="3">
    <source>
        <dbReference type="Proteomes" id="UP000199054"/>
    </source>
</evidence>
<keyword evidence="1" id="KW-0812">Transmembrane</keyword>
<dbReference type="STRING" id="34002.SAMN04489859_101857"/>
<dbReference type="Proteomes" id="UP000199054">
    <property type="component" value="Unassembled WGS sequence"/>
</dbReference>
<protein>
    <submittedName>
        <fullName evidence="2">Predicted 5' DNA nuclease, flap endonuclease-1-like, helix-3-turn-helix (H3TH) domain</fullName>
    </submittedName>
</protein>
<reference evidence="2 3" key="1">
    <citation type="submission" date="2016-10" db="EMBL/GenBank/DDBJ databases">
        <authorList>
            <person name="de Groot N.N."/>
        </authorList>
    </citation>
    <scope>NUCLEOTIDE SEQUENCE [LARGE SCALE GENOMIC DNA]</scope>
    <source>
        <strain evidence="2 3">DSM 8512</strain>
    </source>
</reference>
<accession>A0A1H8JS37</accession>
<keyword evidence="2" id="KW-0255">Endonuclease</keyword>
<dbReference type="GO" id="GO:0004519">
    <property type="term" value="F:endonuclease activity"/>
    <property type="evidence" value="ECO:0007669"/>
    <property type="project" value="UniProtKB-KW"/>
</dbReference>
<keyword evidence="1" id="KW-0472">Membrane</keyword>
<keyword evidence="1" id="KW-1133">Transmembrane helix</keyword>